<evidence type="ECO:0008006" key="4">
    <source>
        <dbReference type="Google" id="ProtNLM"/>
    </source>
</evidence>
<name>A0A1T4SZV8_9HYPH</name>
<feature type="signal peptide" evidence="1">
    <location>
        <begin position="1"/>
        <end position="24"/>
    </location>
</feature>
<dbReference type="STRING" id="225324.SAMN02745126_05402"/>
<proteinExistence type="predicted"/>
<protein>
    <recommendedName>
        <fullName evidence="4">DUF2950 domain-containing protein</fullName>
    </recommendedName>
</protein>
<dbReference type="EMBL" id="FUWJ01000011">
    <property type="protein sequence ID" value="SKA33773.1"/>
    <property type="molecule type" value="Genomic_DNA"/>
</dbReference>
<accession>A0A1T4SZV8</accession>
<dbReference type="InterPro" id="IPR021556">
    <property type="entry name" value="DUF2950"/>
</dbReference>
<feature type="chain" id="PRO_5012323540" description="DUF2950 domain-containing protein" evidence="1">
    <location>
        <begin position="25"/>
        <end position="320"/>
    </location>
</feature>
<evidence type="ECO:0000256" key="1">
    <source>
        <dbReference type="SAM" id="SignalP"/>
    </source>
</evidence>
<keyword evidence="3" id="KW-1185">Reference proteome</keyword>
<dbReference type="RefSeq" id="WP_218191328.1">
    <property type="nucleotide sequence ID" value="NZ_FUWJ01000011.1"/>
</dbReference>
<evidence type="ECO:0000313" key="3">
    <source>
        <dbReference type="Proteomes" id="UP000190092"/>
    </source>
</evidence>
<evidence type="ECO:0000313" key="2">
    <source>
        <dbReference type="EMBL" id="SKA33773.1"/>
    </source>
</evidence>
<sequence>MRARFLREAGLVLGLVLGSAGTFAAGAMAQTPAPAVTKATAPRQQTFPSPQQAADALTTAIRKNDDKAVADILGSSWRDFVPGTQQHEDAQRDKFLASWDEAHKIEMQGDSKASVVVGKTGFTLPIPIVKDGNGWRFDATAGLREITARYIGRNELTTIQTLLGVVDAEREYASDDPMRTGVGTYARRLLSSPGKKDGLYWETKPGEPESPLGPLVAKAQPGDQDGANGYFGYHYRLLYSQGPAAPGGARDYIVNGRMIGGFAVIAWPVRYGETGVSTFIVSDAGVVYERDLGPETAQRAGAITVFNPDKDWQKSDMTPP</sequence>
<organism evidence="2 3">
    <name type="scientific">Enhydrobacter aerosaccus</name>
    <dbReference type="NCBI Taxonomy" id="225324"/>
    <lineage>
        <taxon>Bacteria</taxon>
        <taxon>Pseudomonadati</taxon>
        <taxon>Pseudomonadota</taxon>
        <taxon>Alphaproteobacteria</taxon>
        <taxon>Hyphomicrobiales</taxon>
        <taxon>Enhydrobacter</taxon>
    </lineage>
</organism>
<reference evidence="3" key="1">
    <citation type="submission" date="2017-02" db="EMBL/GenBank/DDBJ databases">
        <authorList>
            <person name="Varghese N."/>
            <person name="Submissions S."/>
        </authorList>
    </citation>
    <scope>NUCLEOTIDE SEQUENCE [LARGE SCALE GENOMIC DNA]</scope>
    <source>
        <strain evidence="3">ATCC 27094</strain>
    </source>
</reference>
<gene>
    <name evidence="2" type="ORF">SAMN02745126_05402</name>
</gene>
<dbReference type="AlphaFoldDB" id="A0A1T4SZV8"/>
<dbReference type="Proteomes" id="UP000190092">
    <property type="component" value="Unassembled WGS sequence"/>
</dbReference>
<keyword evidence="1" id="KW-0732">Signal</keyword>
<dbReference type="Pfam" id="PF11453">
    <property type="entry name" value="DUF2950"/>
    <property type="match status" value="1"/>
</dbReference>